<gene>
    <name evidence="2" type="ORF">ACA1_071740</name>
</gene>
<reference evidence="2 3" key="1">
    <citation type="journal article" date="2013" name="Genome Biol.">
        <title>Genome of Acanthamoeba castellanii highlights extensive lateral gene transfer and early evolution of tyrosine kinase signaling.</title>
        <authorList>
            <person name="Clarke M."/>
            <person name="Lohan A.J."/>
            <person name="Liu B."/>
            <person name="Lagkouvardos I."/>
            <person name="Roy S."/>
            <person name="Zafar N."/>
            <person name="Bertelli C."/>
            <person name="Schilde C."/>
            <person name="Kianianmomeni A."/>
            <person name="Burglin T.R."/>
            <person name="Frech C."/>
            <person name="Turcotte B."/>
            <person name="Kopec K.O."/>
            <person name="Synnott J.M."/>
            <person name="Choo C."/>
            <person name="Paponov I."/>
            <person name="Finkler A."/>
            <person name="Soon Heng Tan C."/>
            <person name="Hutchins A.P."/>
            <person name="Weinmeier T."/>
            <person name="Rattei T."/>
            <person name="Chu J.S."/>
            <person name="Gimenez G."/>
            <person name="Irimia M."/>
            <person name="Rigden D.J."/>
            <person name="Fitzpatrick D.A."/>
            <person name="Lorenzo-Morales J."/>
            <person name="Bateman A."/>
            <person name="Chiu C.H."/>
            <person name="Tang P."/>
            <person name="Hegemann P."/>
            <person name="Fromm H."/>
            <person name="Raoult D."/>
            <person name="Greub G."/>
            <person name="Miranda-Saavedra D."/>
            <person name="Chen N."/>
            <person name="Nash P."/>
            <person name="Ginger M.L."/>
            <person name="Horn M."/>
            <person name="Schaap P."/>
            <person name="Caler L."/>
            <person name="Loftus B."/>
        </authorList>
    </citation>
    <scope>NUCLEOTIDE SEQUENCE [LARGE SCALE GENOMIC DNA]</scope>
    <source>
        <strain evidence="2 3">Neff</strain>
    </source>
</reference>
<feature type="chain" id="PRO_5003990653" evidence="1">
    <location>
        <begin position="36"/>
        <end position="260"/>
    </location>
</feature>
<proteinExistence type="predicted"/>
<dbReference type="SUPFAM" id="SSF81383">
    <property type="entry name" value="F-box domain"/>
    <property type="match status" value="1"/>
</dbReference>
<dbReference type="EMBL" id="KB007857">
    <property type="protein sequence ID" value="ELR23552.1"/>
    <property type="molecule type" value="Genomic_DNA"/>
</dbReference>
<keyword evidence="1" id="KW-0732">Signal</keyword>
<evidence type="ECO:0000313" key="2">
    <source>
        <dbReference type="EMBL" id="ELR23552.1"/>
    </source>
</evidence>
<dbReference type="GeneID" id="14924533"/>
<name>L8HEA1_ACACF</name>
<dbReference type="VEuPathDB" id="AmoebaDB:ACA1_071740"/>
<evidence type="ECO:0000313" key="3">
    <source>
        <dbReference type="Proteomes" id="UP000011083"/>
    </source>
</evidence>
<dbReference type="KEGG" id="acan:ACA1_071740"/>
<feature type="signal peptide" evidence="1">
    <location>
        <begin position="1"/>
        <end position="35"/>
    </location>
</feature>
<dbReference type="InterPro" id="IPR036047">
    <property type="entry name" value="F-box-like_dom_sf"/>
</dbReference>
<dbReference type="AlphaFoldDB" id="L8HEA1"/>
<evidence type="ECO:0000256" key="1">
    <source>
        <dbReference type="SAM" id="SignalP"/>
    </source>
</evidence>
<organism evidence="2 3">
    <name type="scientific">Acanthamoeba castellanii (strain ATCC 30010 / Neff)</name>
    <dbReference type="NCBI Taxonomy" id="1257118"/>
    <lineage>
        <taxon>Eukaryota</taxon>
        <taxon>Amoebozoa</taxon>
        <taxon>Discosea</taxon>
        <taxon>Longamoebia</taxon>
        <taxon>Centramoebida</taxon>
        <taxon>Acanthamoebidae</taxon>
        <taxon>Acanthamoeba</taxon>
    </lineage>
</organism>
<protein>
    <submittedName>
        <fullName evidence="2">Fbox domain containing protein</fullName>
    </submittedName>
</protein>
<dbReference type="Proteomes" id="UP000011083">
    <property type="component" value="Unassembled WGS sequence"/>
</dbReference>
<sequence length="260" mass="29271">MDACKASATFPLLLLPRELVLHILLFLSTPRDVAATVLTCTELFRLVLGNERLDYLLHFPTFDPQHSVDVRLQRDNTAAICDVNLPPGCPTWQRTAAFVKAPNTTHHRDDDTQIYHFRLVGTPSSKFCFAISAKRPETKASPADVPQWDLGRESLFMAYYFRSGSLHSYGSPALYRREAIEGARYEVGDVISIQLGTKSARESQDLPSEWKSPLRLIDRGETSRKDEAEAAPERHPYAILYKNYQMVHDPLVRAAATVAV</sequence>
<keyword evidence="3" id="KW-1185">Reference proteome</keyword>
<dbReference type="RefSeq" id="XP_004353080.1">
    <property type="nucleotide sequence ID" value="XM_004353028.1"/>
</dbReference>
<accession>L8HEA1</accession>